<proteinExistence type="inferred from homology"/>
<dbReference type="EC" id="3.1.3.48" evidence="2"/>
<dbReference type="InterPro" id="IPR050438">
    <property type="entry name" value="LMW_PTPase"/>
</dbReference>
<dbReference type="AlphaFoldDB" id="A0A448MVA0"/>
<feature type="active site" description="Proton donor" evidence="5">
    <location>
        <position position="137"/>
    </location>
</feature>
<evidence type="ECO:0000256" key="1">
    <source>
        <dbReference type="ARBA" id="ARBA00011063"/>
    </source>
</evidence>
<keyword evidence="4" id="KW-0904">Protein phosphatase</keyword>
<dbReference type="InterPro" id="IPR023485">
    <property type="entry name" value="Ptyr_pPase"/>
</dbReference>
<dbReference type="Pfam" id="PF01451">
    <property type="entry name" value="LMWPc"/>
    <property type="match status" value="1"/>
</dbReference>
<dbReference type="EMBL" id="LR134406">
    <property type="protein sequence ID" value="VEH69054.1"/>
    <property type="molecule type" value="Genomic_DNA"/>
</dbReference>
<feature type="domain" description="Phosphotyrosine protein phosphatase I" evidence="6">
    <location>
        <begin position="18"/>
        <end position="163"/>
    </location>
</feature>
<evidence type="ECO:0000259" key="6">
    <source>
        <dbReference type="SMART" id="SM00226"/>
    </source>
</evidence>
<gene>
    <name evidence="7" type="primary">ptpA_1</name>
    <name evidence="7" type="ORF">NCTC12967_00318</name>
</gene>
<keyword evidence="3 7" id="KW-0378">Hydrolase</keyword>
<evidence type="ECO:0000313" key="8">
    <source>
        <dbReference type="Proteomes" id="UP000273044"/>
    </source>
</evidence>
<protein>
    <recommendedName>
        <fullName evidence="2">protein-tyrosine-phosphatase</fullName>
        <ecNumber evidence="2">3.1.3.48</ecNumber>
    </recommendedName>
</protein>
<reference evidence="7 8" key="1">
    <citation type="submission" date="2018-12" db="EMBL/GenBank/DDBJ databases">
        <authorList>
            <consortium name="Pathogen Informatics"/>
        </authorList>
    </citation>
    <scope>NUCLEOTIDE SEQUENCE [LARGE SCALE GENOMIC DNA]</scope>
    <source>
        <strain evidence="7 8">NCTC12967</strain>
    </source>
</reference>
<accession>A0A448MVA0</accession>
<dbReference type="SMART" id="SM00226">
    <property type="entry name" value="LMWPc"/>
    <property type="match status" value="1"/>
</dbReference>
<dbReference type="SUPFAM" id="SSF52788">
    <property type="entry name" value="Phosphotyrosine protein phosphatases I"/>
    <property type="match status" value="1"/>
</dbReference>
<evidence type="ECO:0000256" key="4">
    <source>
        <dbReference type="ARBA" id="ARBA00022912"/>
    </source>
</evidence>
<name>A0A448MVA0_9ACTN</name>
<organism evidence="7 8">
    <name type="scientific">Arachnia propionica</name>
    <dbReference type="NCBI Taxonomy" id="1750"/>
    <lineage>
        <taxon>Bacteria</taxon>
        <taxon>Bacillati</taxon>
        <taxon>Actinomycetota</taxon>
        <taxon>Actinomycetes</taxon>
        <taxon>Propionibacteriales</taxon>
        <taxon>Propionibacteriaceae</taxon>
        <taxon>Arachnia</taxon>
    </lineage>
</organism>
<dbReference type="PANTHER" id="PTHR11717">
    <property type="entry name" value="LOW MOLECULAR WEIGHT PROTEIN TYROSINE PHOSPHATASE"/>
    <property type="match status" value="1"/>
</dbReference>
<dbReference type="Gene3D" id="3.40.50.2300">
    <property type="match status" value="1"/>
</dbReference>
<dbReference type="InterPro" id="IPR017867">
    <property type="entry name" value="Tyr_phospatase_low_mol_wt"/>
</dbReference>
<dbReference type="Proteomes" id="UP000273044">
    <property type="component" value="Chromosome"/>
</dbReference>
<comment type="similarity">
    <text evidence="1">Belongs to the low molecular weight phosphotyrosine protein phosphatase family.</text>
</comment>
<dbReference type="PANTHER" id="PTHR11717:SF7">
    <property type="entry name" value="LOW MOLECULAR WEIGHT PHOSPHOTYROSINE PROTEIN PHOSPHATASE"/>
    <property type="match status" value="1"/>
</dbReference>
<dbReference type="PRINTS" id="PR00719">
    <property type="entry name" value="LMWPTPASE"/>
</dbReference>
<dbReference type="GO" id="GO:0004725">
    <property type="term" value="F:protein tyrosine phosphatase activity"/>
    <property type="evidence" value="ECO:0007669"/>
    <property type="project" value="UniProtKB-EC"/>
</dbReference>
<evidence type="ECO:0000256" key="2">
    <source>
        <dbReference type="ARBA" id="ARBA00013064"/>
    </source>
</evidence>
<keyword evidence="8" id="KW-1185">Reference proteome</keyword>
<evidence type="ECO:0000256" key="3">
    <source>
        <dbReference type="ARBA" id="ARBA00022801"/>
    </source>
</evidence>
<dbReference type="CDD" id="cd16343">
    <property type="entry name" value="LMWPTP"/>
    <property type="match status" value="1"/>
</dbReference>
<dbReference type="InterPro" id="IPR036196">
    <property type="entry name" value="Ptyr_pPase_sf"/>
</dbReference>
<feature type="active site" evidence="5">
    <location>
        <position position="30"/>
    </location>
</feature>
<sequence length="165" mass="17866">MRGRRRQPAKPLWLLSMAKVVFVCWGNICRSPMAERVARGMAAERGLDVEADSVGISSEESGNPIDRRAAAVLREAGYSTGGHRARRVTADDLASADLVVVAERFHIGRLEQLCPDANYALINDFNPAMPKGQDLDDPWYGPASGFRSTLADIEAAMPGILDALA</sequence>
<evidence type="ECO:0000256" key="5">
    <source>
        <dbReference type="PIRSR" id="PIRSR617867-1"/>
    </source>
</evidence>
<evidence type="ECO:0000313" key="7">
    <source>
        <dbReference type="EMBL" id="VEH69054.1"/>
    </source>
</evidence>
<feature type="active site" description="Nucleophile" evidence="5">
    <location>
        <position position="24"/>
    </location>
</feature>